<dbReference type="OrthoDB" id="2788229at2759"/>
<gene>
    <name evidence="2" type="ORF">BOTBODRAFT_138870</name>
</gene>
<dbReference type="EMBL" id="KL198090">
    <property type="protein sequence ID" value="KDQ08444.1"/>
    <property type="molecule type" value="Genomic_DNA"/>
</dbReference>
<feature type="region of interest" description="Disordered" evidence="1">
    <location>
        <begin position="435"/>
        <end position="461"/>
    </location>
</feature>
<evidence type="ECO:0000313" key="2">
    <source>
        <dbReference type="EMBL" id="KDQ08444.1"/>
    </source>
</evidence>
<dbReference type="InterPro" id="IPR032675">
    <property type="entry name" value="LRR_dom_sf"/>
</dbReference>
<dbReference type="Proteomes" id="UP000027195">
    <property type="component" value="Unassembled WGS sequence"/>
</dbReference>
<proteinExistence type="predicted"/>
<feature type="compositionally biased region" description="Basic and acidic residues" evidence="1">
    <location>
        <begin position="435"/>
        <end position="445"/>
    </location>
</feature>
<dbReference type="InParanoid" id="A0A067LYX0"/>
<protein>
    <recommendedName>
        <fullName evidence="4">F-box domain-containing protein</fullName>
    </recommendedName>
</protein>
<evidence type="ECO:0008006" key="4">
    <source>
        <dbReference type="Google" id="ProtNLM"/>
    </source>
</evidence>
<evidence type="ECO:0000313" key="3">
    <source>
        <dbReference type="Proteomes" id="UP000027195"/>
    </source>
</evidence>
<evidence type="ECO:0000256" key="1">
    <source>
        <dbReference type="SAM" id="MobiDB-lite"/>
    </source>
</evidence>
<reference evidence="3" key="1">
    <citation type="journal article" date="2014" name="Proc. Natl. Acad. Sci. U.S.A.">
        <title>Extensive sampling of basidiomycete genomes demonstrates inadequacy of the white-rot/brown-rot paradigm for wood decay fungi.</title>
        <authorList>
            <person name="Riley R."/>
            <person name="Salamov A.A."/>
            <person name="Brown D.W."/>
            <person name="Nagy L.G."/>
            <person name="Floudas D."/>
            <person name="Held B.W."/>
            <person name="Levasseur A."/>
            <person name="Lombard V."/>
            <person name="Morin E."/>
            <person name="Otillar R."/>
            <person name="Lindquist E.A."/>
            <person name="Sun H."/>
            <person name="LaButti K.M."/>
            <person name="Schmutz J."/>
            <person name="Jabbour D."/>
            <person name="Luo H."/>
            <person name="Baker S.E."/>
            <person name="Pisabarro A.G."/>
            <person name="Walton J.D."/>
            <person name="Blanchette R.A."/>
            <person name="Henrissat B."/>
            <person name="Martin F."/>
            <person name="Cullen D."/>
            <person name="Hibbett D.S."/>
            <person name="Grigoriev I.V."/>
        </authorList>
    </citation>
    <scope>NUCLEOTIDE SEQUENCE [LARGE SCALE GENOMIC DNA]</scope>
    <source>
        <strain evidence="3">FD-172 SS1</strain>
    </source>
</reference>
<keyword evidence="3" id="KW-1185">Reference proteome</keyword>
<accession>A0A067LYX0</accession>
<dbReference type="STRING" id="930990.A0A067LYX0"/>
<dbReference type="AlphaFoldDB" id="A0A067LYX0"/>
<organism evidence="2 3">
    <name type="scientific">Botryobasidium botryosum (strain FD-172 SS1)</name>
    <dbReference type="NCBI Taxonomy" id="930990"/>
    <lineage>
        <taxon>Eukaryota</taxon>
        <taxon>Fungi</taxon>
        <taxon>Dikarya</taxon>
        <taxon>Basidiomycota</taxon>
        <taxon>Agaricomycotina</taxon>
        <taxon>Agaricomycetes</taxon>
        <taxon>Cantharellales</taxon>
        <taxon>Botryobasidiaceae</taxon>
        <taxon>Botryobasidium</taxon>
    </lineage>
</organism>
<dbReference type="HOGENOM" id="CLU_036316_2_0_1"/>
<name>A0A067LYX0_BOTB1</name>
<dbReference type="Gene3D" id="3.80.10.10">
    <property type="entry name" value="Ribonuclease Inhibitor"/>
    <property type="match status" value="1"/>
</dbReference>
<sequence>MSSYELPSELISMIIDHLHDDKPTLKTCALVSRDWVAPSRFHLLHSIHLYQNGVDEFLSLCDSPLSTIQYASTHSFQVSTNLCVFGMPEDQQYYHSPALDRLLTWRSSDGQRALAAVLSRLRILALDWIGWWTLSQSAKENLAEFEFLRELRTWNVEFESWVQFSALLGSFPKLEVLTMSGGHFRRREGTSNAEDPGVAIALPPRLHTISMEDLDDRSIAVIDALLPCHSLRIFHFHVIQFSDFGFACGAAIGKLLASAGPSLEVFSARVQAAGSLIGGIDMNARFQLIDFTKNTRLQRISLDIEEDEHVLPFLQRLTNTAIDSKSFTPTLQLLEIKHLPTLSIKWEALDVLLQHPYFSALSELKYTVVTFFGKMDVVGQPGYWFEKANEGSDAHKTMLRKVEEFGARLPLCRARGILRPEECYYWWDRFSRDDDSDRGTNDDAGHTPFTERSSEGDFRGFANVANNGQLES</sequence>